<dbReference type="InterPro" id="IPR036291">
    <property type="entry name" value="NAD(P)-bd_dom_sf"/>
</dbReference>
<dbReference type="InterPro" id="IPR051783">
    <property type="entry name" value="NAD(P)-dependent_oxidoreduct"/>
</dbReference>
<feature type="domain" description="NAD-dependent epimerase/dehydratase" evidence="1">
    <location>
        <begin position="4"/>
        <end position="82"/>
    </location>
</feature>
<evidence type="ECO:0000313" key="2">
    <source>
        <dbReference type="EMBL" id="CAH0023784.1"/>
    </source>
</evidence>
<dbReference type="GO" id="GO:0005737">
    <property type="term" value="C:cytoplasm"/>
    <property type="evidence" value="ECO:0007669"/>
    <property type="project" value="TreeGrafter"/>
</dbReference>
<dbReference type="EMBL" id="CABFNQ020000694">
    <property type="protein sequence ID" value="CAH0023784.1"/>
    <property type="molecule type" value="Genomic_DNA"/>
</dbReference>
<organism evidence="2 3">
    <name type="scientific">Clonostachys rhizophaga</name>
    <dbReference type="NCBI Taxonomy" id="160324"/>
    <lineage>
        <taxon>Eukaryota</taxon>
        <taxon>Fungi</taxon>
        <taxon>Dikarya</taxon>
        <taxon>Ascomycota</taxon>
        <taxon>Pezizomycotina</taxon>
        <taxon>Sordariomycetes</taxon>
        <taxon>Hypocreomycetidae</taxon>
        <taxon>Hypocreales</taxon>
        <taxon>Bionectriaceae</taxon>
        <taxon>Clonostachys</taxon>
    </lineage>
</organism>
<dbReference type="AlphaFoldDB" id="A0A9N9YNX6"/>
<dbReference type="GO" id="GO:0004029">
    <property type="term" value="F:aldehyde dehydrogenase (NAD+) activity"/>
    <property type="evidence" value="ECO:0007669"/>
    <property type="project" value="TreeGrafter"/>
</dbReference>
<dbReference type="Pfam" id="PF01370">
    <property type="entry name" value="Epimerase"/>
    <property type="match status" value="1"/>
</dbReference>
<evidence type="ECO:0000313" key="3">
    <source>
        <dbReference type="Proteomes" id="UP000696573"/>
    </source>
</evidence>
<dbReference type="PANTHER" id="PTHR48079">
    <property type="entry name" value="PROTEIN YEEZ"/>
    <property type="match status" value="1"/>
</dbReference>
<comment type="caution">
    <text evidence="2">The sequence shown here is derived from an EMBL/GenBank/DDBJ whole genome shotgun (WGS) entry which is preliminary data.</text>
</comment>
<evidence type="ECO:0000259" key="1">
    <source>
        <dbReference type="Pfam" id="PF01370"/>
    </source>
</evidence>
<dbReference type="OrthoDB" id="2130169at2759"/>
<sequence>MVQIFLTGATGYIGGDVLSVLVESHPDYHITCLARSTEKALVLTNRYPFLSIVLGDLDDSALLAEQAAKADIVCHLANCEHLGAVQAISSGLSELNASDSTKAFIHLSGADILCFEDVNQLTYGTRRDKFYDDLQGVDDILSLPNDAPHQNVDSVVMQLNSEKELVKTAIVCPPAIYGAGRGPGNRRSIQVPELVSHTLRRKAAFMVGGGDNRWATVHIQDLSQIFLKLVEDAATEAWQATWGRYGFYFAGSGLVSWGDVSRQIAQEAVAQGFLEHARVDSLTWEEADQVWEFSSLFLGTNSLSTSNRARQMLGWIPRGRPLSEEIRELVVQEAAALGLQCWH</sequence>
<dbReference type="Proteomes" id="UP000696573">
    <property type="component" value="Unassembled WGS sequence"/>
</dbReference>
<dbReference type="PANTHER" id="PTHR48079:SF6">
    <property type="entry name" value="NAD(P)-BINDING DOMAIN-CONTAINING PROTEIN-RELATED"/>
    <property type="match status" value="1"/>
</dbReference>
<name>A0A9N9YNX6_9HYPO</name>
<dbReference type="SUPFAM" id="SSF51735">
    <property type="entry name" value="NAD(P)-binding Rossmann-fold domains"/>
    <property type="match status" value="1"/>
</dbReference>
<proteinExistence type="predicted"/>
<dbReference type="InterPro" id="IPR001509">
    <property type="entry name" value="Epimerase_deHydtase"/>
</dbReference>
<gene>
    <name evidence="2" type="ORF">CRHIZ90672A_00000193</name>
</gene>
<reference evidence="2" key="1">
    <citation type="submission" date="2021-10" db="EMBL/GenBank/DDBJ databases">
        <authorList>
            <person name="Piombo E."/>
        </authorList>
    </citation>
    <scope>NUCLEOTIDE SEQUENCE</scope>
</reference>
<keyword evidence="3" id="KW-1185">Reference proteome</keyword>
<accession>A0A9N9YNX6</accession>
<dbReference type="Gene3D" id="3.40.50.720">
    <property type="entry name" value="NAD(P)-binding Rossmann-like Domain"/>
    <property type="match status" value="2"/>
</dbReference>
<protein>
    <recommendedName>
        <fullName evidence="1">NAD-dependent epimerase/dehydratase domain-containing protein</fullName>
    </recommendedName>
</protein>